<gene>
    <name evidence="1" type="ORF">Ga0061061_11439</name>
</gene>
<evidence type="ECO:0000313" key="1">
    <source>
        <dbReference type="EMBL" id="CUA90634.1"/>
    </source>
</evidence>
<dbReference type="Proteomes" id="UP000182178">
    <property type="component" value="Unassembled WGS sequence"/>
</dbReference>
<reference evidence="1 2" key="1">
    <citation type="submission" date="2015-08" db="EMBL/GenBank/DDBJ databases">
        <authorList>
            <person name="Varghese N."/>
        </authorList>
    </citation>
    <scope>NUCLEOTIDE SEQUENCE [LARGE SCALE GENOMIC DNA]</scope>
    <source>
        <strain evidence="1 2">DSM 18167</strain>
    </source>
</reference>
<sequence>MEDWSGLTPEEIRARVAAAREPALRRFLESYGATILPEETLEQAVRRVQLVVFGVIRHAAETALPNETFEQSMSRVLARRN</sequence>
<organism evidence="1 2">
    <name type="scientific">Chelatococcus sambhunathii</name>
    <dbReference type="NCBI Taxonomy" id="363953"/>
    <lineage>
        <taxon>Bacteria</taxon>
        <taxon>Pseudomonadati</taxon>
        <taxon>Pseudomonadota</taxon>
        <taxon>Alphaproteobacteria</taxon>
        <taxon>Hyphomicrobiales</taxon>
        <taxon>Chelatococcaceae</taxon>
        <taxon>Chelatococcus</taxon>
    </lineage>
</organism>
<accession>A0ABM9U929</accession>
<name>A0ABM9U929_9HYPH</name>
<evidence type="ECO:0000313" key="2">
    <source>
        <dbReference type="Proteomes" id="UP000182178"/>
    </source>
</evidence>
<comment type="caution">
    <text evidence="1">The sequence shown here is derived from an EMBL/GenBank/DDBJ whole genome shotgun (WGS) entry which is preliminary data.</text>
</comment>
<keyword evidence="2" id="KW-1185">Reference proteome</keyword>
<protein>
    <submittedName>
        <fullName evidence="1">Uncharacterized protein</fullName>
    </submittedName>
</protein>
<proteinExistence type="predicted"/>
<dbReference type="EMBL" id="CYHC01000014">
    <property type="protein sequence ID" value="CUA90634.1"/>
    <property type="molecule type" value="Genomic_DNA"/>
</dbReference>